<evidence type="ECO:0000313" key="2">
    <source>
        <dbReference type="Proteomes" id="UP001239111"/>
    </source>
</evidence>
<organism evidence="1 2">
    <name type="scientific">Eretmocerus hayati</name>
    <dbReference type="NCBI Taxonomy" id="131215"/>
    <lineage>
        <taxon>Eukaryota</taxon>
        <taxon>Metazoa</taxon>
        <taxon>Ecdysozoa</taxon>
        <taxon>Arthropoda</taxon>
        <taxon>Hexapoda</taxon>
        <taxon>Insecta</taxon>
        <taxon>Pterygota</taxon>
        <taxon>Neoptera</taxon>
        <taxon>Endopterygota</taxon>
        <taxon>Hymenoptera</taxon>
        <taxon>Apocrita</taxon>
        <taxon>Proctotrupomorpha</taxon>
        <taxon>Chalcidoidea</taxon>
        <taxon>Aphelinidae</taxon>
        <taxon>Aphelininae</taxon>
        <taxon>Eretmocerus</taxon>
    </lineage>
</organism>
<dbReference type="Proteomes" id="UP001239111">
    <property type="component" value="Chromosome 4"/>
</dbReference>
<keyword evidence="2" id="KW-1185">Reference proteome</keyword>
<proteinExistence type="predicted"/>
<name>A0ACC2N9V5_9HYME</name>
<accession>A0ACC2N9V5</accession>
<evidence type="ECO:0000313" key="1">
    <source>
        <dbReference type="EMBL" id="KAJ8667708.1"/>
    </source>
</evidence>
<gene>
    <name evidence="1" type="ORF">QAD02_009371</name>
</gene>
<sequence length="144" mass="15805">MLLHLLLQTSYLYLVFALPQRVDRINQGPASAAQILSQTSDISPDGTYITSFETSNGISYQEQGQPKAIGPDSQPDDGIRRVPVPVRSYVTNNNYTATTFPPTAVPVVVPLVNQPAVIQPSVLQQRRPPQRTRLPVVPFATLPQ</sequence>
<comment type="caution">
    <text evidence="1">The sequence shown here is derived from an EMBL/GenBank/DDBJ whole genome shotgun (WGS) entry which is preliminary data.</text>
</comment>
<dbReference type="EMBL" id="CM056744">
    <property type="protein sequence ID" value="KAJ8667708.1"/>
    <property type="molecule type" value="Genomic_DNA"/>
</dbReference>
<protein>
    <submittedName>
        <fullName evidence="1">Uncharacterized protein</fullName>
    </submittedName>
</protein>
<reference evidence="1" key="1">
    <citation type="submission" date="2023-04" db="EMBL/GenBank/DDBJ databases">
        <title>A chromosome-level genome assembly of the parasitoid wasp Eretmocerus hayati.</title>
        <authorList>
            <person name="Zhong Y."/>
            <person name="Liu S."/>
            <person name="Liu Y."/>
        </authorList>
    </citation>
    <scope>NUCLEOTIDE SEQUENCE</scope>
    <source>
        <strain evidence="1">ZJU_SS_LIU_2023</strain>
    </source>
</reference>